<keyword evidence="3 5" id="KW-1133">Transmembrane helix</keyword>
<dbReference type="Pfam" id="PF02931">
    <property type="entry name" value="Neur_chan_LBD"/>
    <property type="match status" value="1"/>
</dbReference>
<feature type="domain" description="Neurotransmitter-gated ion-channel ligand-binding" evidence="6">
    <location>
        <begin position="45"/>
        <end position="148"/>
    </location>
</feature>
<dbReference type="InterPro" id="IPR006202">
    <property type="entry name" value="Neur_chan_lig-bd"/>
</dbReference>
<dbReference type="Gene3D" id="1.20.58.390">
    <property type="entry name" value="Neurotransmitter-gated ion-channel transmembrane domain"/>
    <property type="match status" value="1"/>
</dbReference>
<dbReference type="Gene3D" id="2.70.170.10">
    <property type="entry name" value="Neurotransmitter-gated ion-channel ligand-binding domain"/>
    <property type="match status" value="1"/>
</dbReference>
<dbReference type="SUPFAM" id="SSF90112">
    <property type="entry name" value="Neurotransmitter-gated ion-channel transmembrane pore"/>
    <property type="match status" value="1"/>
</dbReference>
<dbReference type="InterPro" id="IPR036734">
    <property type="entry name" value="Neur_chan_lig-bd_sf"/>
</dbReference>
<keyword evidence="4 5" id="KW-0472">Membrane</keyword>
<dbReference type="InterPro" id="IPR006201">
    <property type="entry name" value="Neur_channel"/>
</dbReference>
<evidence type="ECO:0000256" key="3">
    <source>
        <dbReference type="ARBA" id="ARBA00022989"/>
    </source>
</evidence>
<proteinExistence type="predicted"/>
<dbReference type="Pfam" id="PF02932">
    <property type="entry name" value="Neur_chan_memb"/>
    <property type="match status" value="1"/>
</dbReference>
<dbReference type="InterPro" id="IPR038050">
    <property type="entry name" value="Neuro_actylchol_rec"/>
</dbReference>
<feature type="transmembrane region" description="Helical" evidence="5">
    <location>
        <begin position="318"/>
        <end position="338"/>
    </location>
</feature>
<evidence type="ECO:0000256" key="5">
    <source>
        <dbReference type="SAM" id="Phobius"/>
    </source>
</evidence>
<evidence type="ECO:0000313" key="8">
    <source>
        <dbReference type="EMBL" id="WAR01683.1"/>
    </source>
</evidence>
<comment type="subcellular location">
    <subcellularLocation>
        <location evidence="1">Membrane</location>
        <topology evidence="1">Multi-pass membrane protein</topology>
    </subcellularLocation>
</comment>
<dbReference type="Proteomes" id="UP001164746">
    <property type="component" value="Chromosome 4"/>
</dbReference>
<evidence type="ECO:0000259" key="7">
    <source>
        <dbReference type="Pfam" id="PF02932"/>
    </source>
</evidence>
<feature type="transmembrane region" description="Helical" evidence="5">
    <location>
        <begin position="184"/>
        <end position="203"/>
    </location>
</feature>
<sequence>MTMSPFPHPFEYGIPLNFGIRNSFVLLLACSTTPTLSFDLVNASALETDLLTGYKKTIRPLSLTEVNMGMGVMHIVSLDIVAQHIHLIGYIYGIWTDPRLSWNATDYGDMYSTPMSVKDVWMPPVVLSNAKVGNDDLPGVKFNLRLKRKVSYYLINMILPVIFLAIVGTFVFVLPVESGEKNGYALTILLSMSVIMTIVSDAIPPISTQTCQLSVYLLVIFIVCSLETILTVMSCQIHSYDAKGYKPGQRAQKIAKFLAKLSLYRRASDHSTNRVTPKDDIVVQNMEKPELTEAWKDEVPDKSVSYNYIEVAFLMDRVLFGCFLSMQILFTLVFCINLRIQGDNTGNGV</sequence>
<evidence type="ECO:0000256" key="2">
    <source>
        <dbReference type="ARBA" id="ARBA00022692"/>
    </source>
</evidence>
<evidence type="ECO:0000313" key="9">
    <source>
        <dbReference type="Proteomes" id="UP001164746"/>
    </source>
</evidence>
<evidence type="ECO:0000256" key="1">
    <source>
        <dbReference type="ARBA" id="ARBA00004141"/>
    </source>
</evidence>
<dbReference type="SUPFAM" id="SSF63712">
    <property type="entry name" value="Nicotinic receptor ligand binding domain-like"/>
    <property type="match status" value="1"/>
</dbReference>
<keyword evidence="9" id="KW-1185">Reference proteome</keyword>
<dbReference type="CDD" id="cd19051">
    <property type="entry name" value="LGIC_TM_cation"/>
    <property type="match status" value="1"/>
</dbReference>
<organism evidence="8 9">
    <name type="scientific">Mya arenaria</name>
    <name type="common">Soft-shell clam</name>
    <dbReference type="NCBI Taxonomy" id="6604"/>
    <lineage>
        <taxon>Eukaryota</taxon>
        <taxon>Metazoa</taxon>
        <taxon>Spiralia</taxon>
        <taxon>Lophotrochozoa</taxon>
        <taxon>Mollusca</taxon>
        <taxon>Bivalvia</taxon>
        <taxon>Autobranchia</taxon>
        <taxon>Heteroconchia</taxon>
        <taxon>Euheterodonta</taxon>
        <taxon>Imparidentia</taxon>
        <taxon>Neoheterodontei</taxon>
        <taxon>Myida</taxon>
        <taxon>Myoidea</taxon>
        <taxon>Myidae</taxon>
        <taxon>Mya</taxon>
    </lineage>
</organism>
<evidence type="ECO:0000259" key="6">
    <source>
        <dbReference type="Pfam" id="PF02931"/>
    </source>
</evidence>
<keyword evidence="2 5" id="KW-0812">Transmembrane</keyword>
<dbReference type="InterPro" id="IPR036719">
    <property type="entry name" value="Neuro-gated_channel_TM_sf"/>
</dbReference>
<dbReference type="PANTHER" id="PTHR18945">
    <property type="entry name" value="NEUROTRANSMITTER GATED ION CHANNEL"/>
    <property type="match status" value="1"/>
</dbReference>
<dbReference type="EMBL" id="CP111015">
    <property type="protein sequence ID" value="WAR01683.1"/>
    <property type="molecule type" value="Genomic_DNA"/>
</dbReference>
<reference evidence="8" key="1">
    <citation type="submission" date="2022-11" db="EMBL/GenBank/DDBJ databases">
        <title>Centuries of genome instability and evolution in soft-shell clam transmissible cancer (bioRxiv).</title>
        <authorList>
            <person name="Hart S.F.M."/>
            <person name="Yonemitsu M.A."/>
            <person name="Giersch R.M."/>
            <person name="Beal B.F."/>
            <person name="Arriagada G."/>
            <person name="Davis B.W."/>
            <person name="Ostrander E.A."/>
            <person name="Goff S.P."/>
            <person name="Metzger M.J."/>
        </authorList>
    </citation>
    <scope>NUCLEOTIDE SEQUENCE</scope>
    <source>
        <strain evidence="8">MELC-2E11</strain>
        <tissue evidence="8">Siphon/mantle</tissue>
    </source>
</reference>
<feature type="transmembrane region" description="Helical" evidence="5">
    <location>
        <begin position="150"/>
        <end position="172"/>
    </location>
</feature>
<gene>
    <name evidence="8" type="ORF">MAR_008241</name>
</gene>
<protein>
    <submittedName>
        <fullName evidence="8">ACHA7-like protein</fullName>
    </submittedName>
</protein>
<feature type="domain" description="Neurotransmitter-gated ion-channel transmembrane" evidence="7">
    <location>
        <begin position="157"/>
        <end position="271"/>
    </location>
</feature>
<evidence type="ECO:0000256" key="4">
    <source>
        <dbReference type="ARBA" id="ARBA00023136"/>
    </source>
</evidence>
<name>A0ABY7DVE7_MYAAR</name>
<accession>A0ABY7DVE7</accession>
<dbReference type="InterPro" id="IPR006029">
    <property type="entry name" value="Neurotrans-gated_channel_TM"/>
</dbReference>
<feature type="transmembrane region" description="Helical" evidence="5">
    <location>
        <begin position="215"/>
        <end position="239"/>
    </location>
</feature>